<dbReference type="RefSeq" id="WP_326757320.1">
    <property type="nucleotide sequence ID" value="NZ_CP109135.1"/>
</dbReference>
<name>A0ABZ1HRS6_STRPH</name>
<evidence type="ECO:0000313" key="4">
    <source>
        <dbReference type="Proteomes" id="UP001340816"/>
    </source>
</evidence>
<evidence type="ECO:0000313" key="3">
    <source>
        <dbReference type="EMBL" id="WSD21314.1"/>
    </source>
</evidence>
<sequence length="92" mass="10476">MTSFDHEPEQEKLAQQTGDPENRKRPFFVIGQWLGGGKIDIWRVEEAPSDPDERATAHEQYWQDAEDAFGSVEVVYATNPETAAEQARREAL</sequence>
<accession>A0ABZ1HRS6</accession>
<keyword evidence="4" id="KW-1185">Reference proteome</keyword>
<dbReference type="EMBL" id="CP109135">
    <property type="protein sequence ID" value="WSD21314.1"/>
    <property type="molecule type" value="Genomic_DNA"/>
</dbReference>
<evidence type="ECO:0000313" key="2">
    <source>
        <dbReference type="EMBL" id="WSD11735.1"/>
    </source>
</evidence>
<gene>
    <name evidence="2" type="ORF">OHB35_00040</name>
    <name evidence="3" type="ORF">OHB35_53295</name>
</gene>
<organism evidence="3 4">
    <name type="scientific">Streptomyces phaeochromogenes</name>
    <dbReference type="NCBI Taxonomy" id="1923"/>
    <lineage>
        <taxon>Bacteria</taxon>
        <taxon>Bacillati</taxon>
        <taxon>Actinomycetota</taxon>
        <taxon>Actinomycetes</taxon>
        <taxon>Kitasatosporales</taxon>
        <taxon>Streptomycetaceae</taxon>
        <taxon>Streptomyces</taxon>
        <taxon>Streptomyces phaeochromogenes group</taxon>
    </lineage>
</organism>
<proteinExistence type="predicted"/>
<feature type="compositionally biased region" description="Basic and acidic residues" evidence="1">
    <location>
        <begin position="1"/>
        <end position="12"/>
    </location>
</feature>
<evidence type="ECO:0000256" key="1">
    <source>
        <dbReference type="SAM" id="MobiDB-lite"/>
    </source>
</evidence>
<dbReference type="Proteomes" id="UP001340816">
    <property type="component" value="Chromosome"/>
</dbReference>
<protein>
    <submittedName>
        <fullName evidence="3">Uncharacterized protein</fullName>
    </submittedName>
</protein>
<feature type="region of interest" description="Disordered" evidence="1">
    <location>
        <begin position="1"/>
        <end position="25"/>
    </location>
</feature>
<reference evidence="3 4" key="1">
    <citation type="submission" date="2022-10" db="EMBL/GenBank/DDBJ databases">
        <title>The complete genomes of actinobacterial strains from the NBC collection.</title>
        <authorList>
            <person name="Joergensen T.S."/>
            <person name="Alvarez Arevalo M."/>
            <person name="Sterndorff E.B."/>
            <person name="Faurdal D."/>
            <person name="Vuksanovic O."/>
            <person name="Mourched A.-S."/>
            <person name="Charusanti P."/>
            <person name="Shaw S."/>
            <person name="Blin K."/>
            <person name="Weber T."/>
        </authorList>
    </citation>
    <scope>NUCLEOTIDE SEQUENCE [LARGE SCALE GENOMIC DNA]</scope>
    <source>
        <strain evidence="3 4">NBC 01752</strain>
    </source>
</reference>
<dbReference type="EMBL" id="CP109135">
    <property type="protein sequence ID" value="WSD11735.1"/>
    <property type="molecule type" value="Genomic_DNA"/>
</dbReference>